<gene>
    <name evidence="4" type="ORF">COW36_10855</name>
</gene>
<protein>
    <submittedName>
        <fullName evidence="4">tRNA adenosine(34) deaminase TadA</fullName>
    </submittedName>
</protein>
<proteinExistence type="predicted"/>
<evidence type="ECO:0000256" key="1">
    <source>
        <dbReference type="ARBA" id="ARBA00022723"/>
    </source>
</evidence>
<evidence type="ECO:0000256" key="2">
    <source>
        <dbReference type="ARBA" id="ARBA00022833"/>
    </source>
</evidence>
<dbReference type="InterPro" id="IPR002125">
    <property type="entry name" value="CMP_dCMP_dom"/>
</dbReference>
<dbReference type="Gene3D" id="3.40.140.10">
    <property type="entry name" value="Cytidine Deaminase, domain 2"/>
    <property type="match status" value="1"/>
</dbReference>
<dbReference type="PANTHER" id="PTHR11079:SF162">
    <property type="entry name" value="RIBOFLAVIN BIOSYNTHESIS PROTEIN PYRD, CHLOROPLASTIC"/>
    <property type="match status" value="1"/>
</dbReference>
<reference evidence="4 5" key="1">
    <citation type="submission" date="2017-09" db="EMBL/GenBank/DDBJ databases">
        <title>Depth-based differentiation of microbial function through sediment-hosted aquifers and enrichment of novel symbionts in the deep terrestrial subsurface.</title>
        <authorList>
            <person name="Probst A.J."/>
            <person name="Ladd B."/>
            <person name="Jarett J.K."/>
            <person name="Geller-Mcgrath D.E."/>
            <person name="Sieber C.M."/>
            <person name="Emerson J.B."/>
            <person name="Anantharaman K."/>
            <person name="Thomas B.C."/>
            <person name="Malmstrom R."/>
            <person name="Stieglmeier M."/>
            <person name="Klingl A."/>
            <person name="Woyke T."/>
            <person name="Ryan C.M."/>
            <person name="Banfield J.F."/>
        </authorList>
    </citation>
    <scope>NUCLEOTIDE SEQUENCE [LARGE SCALE GENOMIC DNA]</scope>
    <source>
        <strain evidence="4">CG17_big_fil_post_rev_8_21_14_2_50_48_46</strain>
    </source>
</reference>
<keyword evidence="1" id="KW-0479">Metal-binding</keyword>
<accession>A0A2M7G4U9</accession>
<dbReference type="PROSITE" id="PS51747">
    <property type="entry name" value="CYT_DCMP_DEAMINASES_2"/>
    <property type="match status" value="1"/>
</dbReference>
<dbReference type="GO" id="GO:0016787">
    <property type="term" value="F:hydrolase activity"/>
    <property type="evidence" value="ECO:0007669"/>
    <property type="project" value="InterPro"/>
</dbReference>
<dbReference type="CDD" id="cd01285">
    <property type="entry name" value="nucleoside_deaminase"/>
    <property type="match status" value="1"/>
</dbReference>
<keyword evidence="2" id="KW-0862">Zinc</keyword>
<dbReference type="InterPro" id="IPR016192">
    <property type="entry name" value="APOBEC/CMP_deaminase_Zn-bd"/>
</dbReference>
<dbReference type="SUPFAM" id="SSF53927">
    <property type="entry name" value="Cytidine deaminase-like"/>
    <property type="match status" value="1"/>
</dbReference>
<sequence>MRDDRAFLNRAVELAQEAEAAGNMPIGSLIVLDGEIIAEGRNALLVPVYNPGGHGEIEAIKRVPAALWPRAAEMTCYSSLEPCLMCFGSLLLHGVGRIVFGALDLEGGAGCIQNHLPPYYPKVAPAPLWEGPLLPERCDPLYHRARARFISLPCGGNHPSTEDATQDSLQSH</sequence>
<dbReference type="GO" id="GO:0008270">
    <property type="term" value="F:zinc ion binding"/>
    <property type="evidence" value="ECO:0007669"/>
    <property type="project" value="InterPro"/>
</dbReference>
<dbReference type="AlphaFoldDB" id="A0A2M7G4U9"/>
<dbReference type="Pfam" id="PF00383">
    <property type="entry name" value="dCMP_cyt_deam_1"/>
    <property type="match status" value="1"/>
</dbReference>
<comment type="caution">
    <text evidence="4">The sequence shown here is derived from an EMBL/GenBank/DDBJ whole genome shotgun (WGS) entry which is preliminary data.</text>
</comment>
<name>A0A2M7G4U9_9BACT</name>
<dbReference type="PANTHER" id="PTHR11079">
    <property type="entry name" value="CYTOSINE DEAMINASE FAMILY MEMBER"/>
    <property type="match status" value="1"/>
</dbReference>
<dbReference type="PROSITE" id="PS00903">
    <property type="entry name" value="CYT_DCMP_DEAMINASES_1"/>
    <property type="match status" value="1"/>
</dbReference>
<feature type="domain" description="CMP/dCMP-type deaminase" evidence="3">
    <location>
        <begin position="2"/>
        <end position="141"/>
    </location>
</feature>
<organism evidence="4 5">
    <name type="scientific">bacterium (Candidatus Blackallbacteria) CG17_big_fil_post_rev_8_21_14_2_50_48_46</name>
    <dbReference type="NCBI Taxonomy" id="2014261"/>
    <lineage>
        <taxon>Bacteria</taxon>
        <taxon>Candidatus Blackallbacteria</taxon>
    </lineage>
</organism>
<evidence type="ECO:0000313" key="4">
    <source>
        <dbReference type="EMBL" id="PIW16963.1"/>
    </source>
</evidence>
<dbReference type="InterPro" id="IPR016193">
    <property type="entry name" value="Cytidine_deaminase-like"/>
</dbReference>
<dbReference type="EMBL" id="PFFQ01000032">
    <property type="protein sequence ID" value="PIW16963.1"/>
    <property type="molecule type" value="Genomic_DNA"/>
</dbReference>
<evidence type="ECO:0000259" key="3">
    <source>
        <dbReference type="PROSITE" id="PS51747"/>
    </source>
</evidence>
<dbReference type="Proteomes" id="UP000231019">
    <property type="component" value="Unassembled WGS sequence"/>
</dbReference>
<evidence type="ECO:0000313" key="5">
    <source>
        <dbReference type="Proteomes" id="UP000231019"/>
    </source>
</evidence>